<dbReference type="Gene3D" id="3.40.50.1360">
    <property type="match status" value="1"/>
</dbReference>
<comment type="function">
    <text evidence="2 7">Hydrolysis of 6-phosphogluconolactone to 6-phosphogluconate.</text>
</comment>
<comment type="similarity">
    <text evidence="4 7">Belongs to the glucosamine/galactosamine-6-phosphate isomerase family. 6-phosphogluconolactonase subfamily.</text>
</comment>
<dbReference type="RefSeq" id="WP_169275762.1">
    <property type="nucleotide sequence ID" value="NZ_JAAIIH010000008.1"/>
</dbReference>
<dbReference type="EMBL" id="JAAIIH010000008">
    <property type="protein sequence ID" value="NMN00618.1"/>
    <property type="molecule type" value="Genomic_DNA"/>
</dbReference>
<dbReference type="NCBIfam" id="TIGR01198">
    <property type="entry name" value="pgl"/>
    <property type="match status" value="1"/>
</dbReference>
<dbReference type="InterPro" id="IPR037171">
    <property type="entry name" value="NagB/RpiA_transferase-like"/>
</dbReference>
<evidence type="ECO:0000256" key="2">
    <source>
        <dbReference type="ARBA" id="ARBA00002681"/>
    </source>
</evidence>
<reference evidence="9 10" key="1">
    <citation type="submission" date="2020-02" db="EMBL/GenBank/DDBJ databases">
        <title>Characterization of phylogenetic diversity of novel bifidobacterial species isolated in Czech ZOOs.</title>
        <authorList>
            <person name="Lugli G.A."/>
            <person name="Vera N.B."/>
            <person name="Ventura M."/>
        </authorList>
    </citation>
    <scope>NUCLEOTIDE SEQUENCE [LARGE SCALE GENOMIC DNA]</scope>
    <source>
        <strain evidence="9 10">DSM 109958</strain>
    </source>
</reference>
<dbReference type="CDD" id="cd01400">
    <property type="entry name" value="6PGL"/>
    <property type="match status" value="1"/>
</dbReference>
<dbReference type="InterPro" id="IPR005900">
    <property type="entry name" value="6-phosphogluconolactonase_DevB"/>
</dbReference>
<dbReference type="SUPFAM" id="SSF100950">
    <property type="entry name" value="NagB/RpiA/CoA transferase-like"/>
    <property type="match status" value="1"/>
</dbReference>
<evidence type="ECO:0000259" key="8">
    <source>
        <dbReference type="Pfam" id="PF01182"/>
    </source>
</evidence>
<evidence type="ECO:0000256" key="4">
    <source>
        <dbReference type="ARBA" id="ARBA00010662"/>
    </source>
</evidence>
<feature type="domain" description="Glucosamine/galactosamine-6-phosphate isomerase" evidence="8">
    <location>
        <begin position="23"/>
        <end position="262"/>
    </location>
</feature>
<dbReference type="GO" id="GO:0005975">
    <property type="term" value="P:carbohydrate metabolic process"/>
    <property type="evidence" value="ECO:0007669"/>
    <property type="project" value="UniProtKB-UniRule"/>
</dbReference>
<evidence type="ECO:0000256" key="7">
    <source>
        <dbReference type="RuleBase" id="RU365095"/>
    </source>
</evidence>
<comment type="catalytic activity">
    <reaction evidence="1 7">
        <text>6-phospho-D-glucono-1,5-lactone + H2O = 6-phospho-D-gluconate + H(+)</text>
        <dbReference type="Rhea" id="RHEA:12556"/>
        <dbReference type="ChEBI" id="CHEBI:15377"/>
        <dbReference type="ChEBI" id="CHEBI:15378"/>
        <dbReference type="ChEBI" id="CHEBI:57955"/>
        <dbReference type="ChEBI" id="CHEBI:58759"/>
        <dbReference type="EC" id="3.1.1.31"/>
    </reaction>
</comment>
<dbReference type="PANTHER" id="PTHR11054:SF0">
    <property type="entry name" value="6-PHOSPHOGLUCONOLACTONASE"/>
    <property type="match status" value="1"/>
</dbReference>
<organism evidence="9 10">
    <name type="scientific">Bifidobacterium moraviense</name>
    <dbReference type="NCBI Taxonomy" id="2675323"/>
    <lineage>
        <taxon>Bacteria</taxon>
        <taxon>Bacillati</taxon>
        <taxon>Actinomycetota</taxon>
        <taxon>Actinomycetes</taxon>
        <taxon>Bifidobacteriales</taxon>
        <taxon>Bifidobacteriaceae</taxon>
        <taxon>Bifidobacterium</taxon>
    </lineage>
</organism>
<dbReference type="InterPro" id="IPR006148">
    <property type="entry name" value="Glc/Gal-6P_isomerase"/>
</dbReference>
<accession>A0A7Y0F260</accession>
<dbReference type="EC" id="3.1.1.31" evidence="5 7"/>
<dbReference type="PANTHER" id="PTHR11054">
    <property type="entry name" value="6-PHOSPHOGLUCONOLACTONASE"/>
    <property type="match status" value="1"/>
</dbReference>
<proteinExistence type="inferred from homology"/>
<comment type="caution">
    <text evidence="9">The sequence shown here is derived from an EMBL/GenBank/DDBJ whole genome shotgun (WGS) entry which is preliminary data.</text>
</comment>
<keyword evidence="10" id="KW-1185">Reference proteome</keyword>
<dbReference type="GO" id="GO:0006098">
    <property type="term" value="P:pentose-phosphate shunt"/>
    <property type="evidence" value="ECO:0007669"/>
    <property type="project" value="UniProtKB-UniPathway"/>
</dbReference>
<dbReference type="GO" id="GO:0017057">
    <property type="term" value="F:6-phosphogluconolactonase activity"/>
    <property type="evidence" value="ECO:0007669"/>
    <property type="project" value="UniProtKB-UniRule"/>
</dbReference>
<protein>
    <recommendedName>
        <fullName evidence="6 7">6-phosphogluconolactonase</fullName>
        <shortName evidence="7">6PGL</shortName>
        <ecNumber evidence="5 7">3.1.1.31</ecNumber>
    </recommendedName>
</protein>
<dbReference type="UniPathway" id="UPA00115">
    <property type="reaction ID" value="UER00409"/>
</dbReference>
<evidence type="ECO:0000256" key="1">
    <source>
        <dbReference type="ARBA" id="ARBA00000832"/>
    </source>
</evidence>
<evidence type="ECO:0000256" key="6">
    <source>
        <dbReference type="ARBA" id="ARBA00020337"/>
    </source>
</evidence>
<gene>
    <name evidence="7" type="primary">pgl</name>
    <name evidence="9" type="ORF">G1C96_1197</name>
</gene>
<dbReference type="Proteomes" id="UP000588277">
    <property type="component" value="Unassembled WGS sequence"/>
</dbReference>
<evidence type="ECO:0000256" key="3">
    <source>
        <dbReference type="ARBA" id="ARBA00004961"/>
    </source>
</evidence>
<dbReference type="InterPro" id="IPR039104">
    <property type="entry name" value="6PGL"/>
</dbReference>
<comment type="pathway">
    <text evidence="3 7">Carbohydrate degradation; pentose phosphate pathway; D-ribulose 5-phosphate from D-glucose 6-phosphate (oxidative stage): step 2/3.</text>
</comment>
<sequence length="281" mass="29836">MPSSASATTSAPIAPRTVVVYPDRATLHRAVASRLLLALSDRLAVADRADVALTGGRDGNAILAALPAHPLNAIVDWSRVHLWWGDERFVPADDPDRNAVQAREAWFGALVDAGVIPASHVHEMPADVRSAAEITAATDEENDAVLARAATDYQAEIGRELRPDGAFDVAMFGIGPDGHFASLFPDHPEVLADDPAVRAIGVNHSPKLPPLRVSLTVPFIHACREVWMLASTPGKADAVAAALAQPDNPHVPSSFAAGADRSLWLLDRDAFANATTNVKRD</sequence>
<evidence type="ECO:0000313" key="9">
    <source>
        <dbReference type="EMBL" id="NMN00618.1"/>
    </source>
</evidence>
<keyword evidence="7" id="KW-0378">Hydrolase</keyword>
<name>A0A7Y0F260_9BIFI</name>
<dbReference type="AlphaFoldDB" id="A0A7Y0F260"/>
<evidence type="ECO:0000313" key="10">
    <source>
        <dbReference type="Proteomes" id="UP000588277"/>
    </source>
</evidence>
<dbReference type="Pfam" id="PF01182">
    <property type="entry name" value="Glucosamine_iso"/>
    <property type="match status" value="1"/>
</dbReference>
<evidence type="ECO:0000256" key="5">
    <source>
        <dbReference type="ARBA" id="ARBA00013198"/>
    </source>
</evidence>